<proteinExistence type="predicted"/>
<dbReference type="Proteomes" id="UP000270034">
    <property type="component" value="Chromosome"/>
</dbReference>
<evidence type="ECO:0000313" key="2">
    <source>
        <dbReference type="Proteomes" id="UP000270034"/>
    </source>
</evidence>
<sequence length="42" mass="4761">MGAQQHEQRVLSYGPVSRCFNPLIGTLLVKARNLVQIMEQFS</sequence>
<protein>
    <submittedName>
        <fullName evidence="1">Septum formation initiator</fullName>
    </submittedName>
</protein>
<gene>
    <name evidence="1" type="ORF">AcetOrient_orf00250</name>
</gene>
<dbReference type="EMBL" id="AP018515">
    <property type="protein sequence ID" value="BBC78507.1"/>
    <property type="molecule type" value="Genomic_DNA"/>
</dbReference>
<dbReference type="KEGG" id="aot:AcetOri_orf00250"/>
<organism evidence="1 2">
    <name type="scientific">Acetobacter orientalis</name>
    <dbReference type="NCBI Taxonomy" id="146474"/>
    <lineage>
        <taxon>Bacteria</taxon>
        <taxon>Pseudomonadati</taxon>
        <taxon>Pseudomonadota</taxon>
        <taxon>Alphaproteobacteria</taxon>
        <taxon>Acetobacterales</taxon>
        <taxon>Acetobacteraceae</taxon>
        <taxon>Acetobacter</taxon>
    </lineage>
</organism>
<accession>A0A2Z5ZDY7</accession>
<name>A0A2Z5ZDY7_9PROT</name>
<evidence type="ECO:0000313" key="1">
    <source>
        <dbReference type="EMBL" id="BBC78507.1"/>
    </source>
</evidence>
<reference evidence="1 2" key="1">
    <citation type="submission" date="2018-02" db="EMBL/GenBank/DDBJ databases">
        <title>Acetobacter orientalis genome.</title>
        <authorList>
            <person name="Nakashima N."/>
            <person name="Tamura T."/>
        </authorList>
    </citation>
    <scope>NUCLEOTIDE SEQUENCE [LARGE SCALE GENOMIC DNA]</scope>
    <source>
        <strain evidence="1 2">FAN1</strain>
    </source>
</reference>
<dbReference type="AlphaFoldDB" id="A0A2Z5ZDY7"/>